<sequence length="332" mass="36697">MSRDFDDVKSINDSKELWKLAGDQIQTGSKLMLDPQLKETCDFKKSLSAAFGSPTLIGTQAISGNMQSSQNSQASRAYHAYFSNWILKVGEGKLSEPNDGNAEIEIPEDLLIPTSDNPIKSIIDSTYPNFLQNFADVLYLDSKAILASAIEVVDEINDYMLSIMPGINLINCLNLSSNSVDMSDVSDPEIYEAITPEFLNSLHTLGLPNHHIKLKIGTPIIMLMRNLDQAEGLCNRTRLIITKMAEHVIEGKIMSGKHAGNDTCIARMTTSPSQSPWPFKLSRTQFPIVFSYAMTINKSQGQSLDSVGLYLPKSLFSHGQLYVALSRVKSKK</sequence>
<comment type="caution">
    <text evidence="1">The sequence shown here is derived from an EMBL/GenBank/DDBJ whole genome shotgun (WGS) entry which is preliminary data.</text>
</comment>
<gene>
    <name evidence="1" type="ORF">MILVUS5_LOCUS416</name>
</gene>
<evidence type="ECO:0000313" key="2">
    <source>
        <dbReference type="Proteomes" id="UP001177021"/>
    </source>
</evidence>
<dbReference type="Proteomes" id="UP001177021">
    <property type="component" value="Unassembled WGS sequence"/>
</dbReference>
<name>A0ACB0I7X0_TRIPR</name>
<proteinExistence type="predicted"/>
<protein>
    <submittedName>
        <fullName evidence="1">Uncharacterized protein</fullName>
    </submittedName>
</protein>
<organism evidence="1 2">
    <name type="scientific">Trifolium pratense</name>
    <name type="common">Red clover</name>
    <dbReference type="NCBI Taxonomy" id="57577"/>
    <lineage>
        <taxon>Eukaryota</taxon>
        <taxon>Viridiplantae</taxon>
        <taxon>Streptophyta</taxon>
        <taxon>Embryophyta</taxon>
        <taxon>Tracheophyta</taxon>
        <taxon>Spermatophyta</taxon>
        <taxon>Magnoliopsida</taxon>
        <taxon>eudicotyledons</taxon>
        <taxon>Gunneridae</taxon>
        <taxon>Pentapetalae</taxon>
        <taxon>rosids</taxon>
        <taxon>fabids</taxon>
        <taxon>Fabales</taxon>
        <taxon>Fabaceae</taxon>
        <taxon>Papilionoideae</taxon>
        <taxon>50 kb inversion clade</taxon>
        <taxon>NPAAA clade</taxon>
        <taxon>Hologalegina</taxon>
        <taxon>IRL clade</taxon>
        <taxon>Trifolieae</taxon>
        <taxon>Trifolium</taxon>
    </lineage>
</organism>
<evidence type="ECO:0000313" key="1">
    <source>
        <dbReference type="EMBL" id="CAJ2628103.1"/>
    </source>
</evidence>
<accession>A0ACB0I7X0</accession>
<dbReference type="EMBL" id="CASHSV030000001">
    <property type="protein sequence ID" value="CAJ2628103.1"/>
    <property type="molecule type" value="Genomic_DNA"/>
</dbReference>
<keyword evidence="2" id="KW-1185">Reference proteome</keyword>
<reference evidence="1" key="1">
    <citation type="submission" date="2023-10" db="EMBL/GenBank/DDBJ databases">
        <authorList>
            <person name="Rodriguez Cubillos JULIANA M."/>
            <person name="De Vega J."/>
        </authorList>
    </citation>
    <scope>NUCLEOTIDE SEQUENCE</scope>
</reference>